<dbReference type="InterPro" id="IPR017439">
    <property type="entry name" value="Amidohydrolase"/>
</dbReference>
<protein>
    <submittedName>
        <fullName evidence="3">Peptidase dimerisation domain-containing protein</fullName>
    </submittedName>
</protein>
<dbReference type="EMBL" id="FZOJ01000001">
    <property type="protein sequence ID" value="SNR91874.1"/>
    <property type="molecule type" value="Genomic_DNA"/>
</dbReference>
<dbReference type="Pfam" id="PF07687">
    <property type="entry name" value="M20_dimer"/>
    <property type="match status" value="1"/>
</dbReference>
<dbReference type="RefSeq" id="WP_089281183.1">
    <property type="nucleotide sequence ID" value="NZ_FZOJ01000001.1"/>
</dbReference>
<evidence type="ECO:0000313" key="4">
    <source>
        <dbReference type="Proteomes" id="UP000198304"/>
    </source>
</evidence>
<gene>
    <name evidence="3" type="ORF">SAMN05446037_1001416</name>
</gene>
<dbReference type="OrthoDB" id="9776731at2"/>
<dbReference type="PANTHER" id="PTHR11014">
    <property type="entry name" value="PEPTIDASE M20 FAMILY MEMBER"/>
    <property type="match status" value="1"/>
</dbReference>
<evidence type="ECO:0000313" key="3">
    <source>
        <dbReference type="EMBL" id="SNR91874.1"/>
    </source>
</evidence>
<dbReference type="FunFam" id="3.30.70.360:FF:000001">
    <property type="entry name" value="N-acetyldiaminopimelate deacetylase"/>
    <property type="match status" value="1"/>
</dbReference>
<dbReference type="PANTHER" id="PTHR11014:SF63">
    <property type="entry name" value="METALLOPEPTIDASE, PUTATIVE (AFU_ORTHOLOGUE AFUA_6G09600)-RELATED"/>
    <property type="match status" value="1"/>
</dbReference>
<evidence type="ECO:0000259" key="2">
    <source>
        <dbReference type="Pfam" id="PF07687"/>
    </source>
</evidence>
<dbReference type="AlphaFoldDB" id="A0A239AA15"/>
<evidence type="ECO:0000256" key="1">
    <source>
        <dbReference type="ARBA" id="ARBA00022801"/>
    </source>
</evidence>
<dbReference type="InterPro" id="IPR011650">
    <property type="entry name" value="Peptidase_M20_dimer"/>
</dbReference>
<dbReference type="GO" id="GO:0019877">
    <property type="term" value="P:diaminopimelate biosynthetic process"/>
    <property type="evidence" value="ECO:0007669"/>
    <property type="project" value="UniProtKB-ARBA"/>
</dbReference>
<dbReference type="GO" id="GO:0050118">
    <property type="term" value="F:N-acetyldiaminopimelate deacetylase activity"/>
    <property type="evidence" value="ECO:0007669"/>
    <property type="project" value="UniProtKB-ARBA"/>
</dbReference>
<organism evidence="3 4">
    <name type="scientific">Anaerovirgula multivorans</name>
    <dbReference type="NCBI Taxonomy" id="312168"/>
    <lineage>
        <taxon>Bacteria</taxon>
        <taxon>Bacillati</taxon>
        <taxon>Bacillota</taxon>
        <taxon>Clostridia</taxon>
        <taxon>Peptostreptococcales</taxon>
        <taxon>Natronincolaceae</taxon>
        <taxon>Anaerovirgula</taxon>
    </lineage>
</organism>
<dbReference type="SUPFAM" id="SSF55031">
    <property type="entry name" value="Bacterial exopeptidase dimerisation domain"/>
    <property type="match status" value="1"/>
</dbReference>
<dbReference type="Proteomes" id="UP000198304">
    <property type="component" value="Unassembled WGS sequence"/>
</dbReference>
<feature type="domain" description="Peptidase M20 dimerisation" evidence="2">
    <location>
        <begin position="9"/>
        <end position="95"/>
    </location>
</feature>
<keyword evidence="1" id="KW-0378">Hydrolase</keyword>
<keyword evidence="4" id="KW-1185">Reference proteome</keyword>
<sequence>MGASDRIFITIKGKSSHGSEPENGVDTVAIASNVVSVLQSIVARNIGPLDSAVISICKIHGGMKYNVIADKVELEGTVRSIDPTIRNAMPEKIENLVI</sequence>
<reference evidence="3 4" key="1">
    <citation type="submission" date="2017-06" db="EMBL/GenBank/DDBJ databases">
        <authorList>
            <person name="Kim H.J."/>
            <person name="Triplett B.A."/>
        </authorList>
    </citation>
    <scope>NUCLEOTIDE SEQUENCE [LARGE SCALE GENOMIC DNA]</scope>
    <source>
        <strain evidence="3 4">SCA</strain>
    </source>
</reference>
<dbReference type="Gene3D" id="3.30.70.360">
    <property type="match status" value="1"/>
</dbReference>
<proteinExistence type="predicted"/>
<accession>A0A239AA15</accession>
<name>A0A239AA15_9FIRM</name>
<dbReference type="InterPro" id="IPR036264">
    <property type="entry name" value="Bact_exopeptidase_dim_dom"/>
</dbReference>